<dbReference type="GO" id="GO:0004930">
    <property type="term" value="F:G protein-coupled receptor activity"/>
    <property type="evidence" value="ECO:0007669"/>
    <property type="project" value="InterPro"/>
</dbReference>
<reference evidence="7 8" key="1">
    <citation type="journal article" date="2017" name="Curr. Biol.">
        <title>Genome architecture and evolution of a unichromosomal asexual nematode.</title>
        <authorList>
            <person name="Fradin H."/>
            <person name="Zegar C."/>
            <person name="Gutwein M."/>
            <person name="Lucas J."/>
            <person name="Kovtun M."/>
            <person name="Corcoran D."/>
            <person name="Baugh L.R."/>
            <person name="Kiontke K."/>
            <person name="Gunsalus K."/>
            <person name="Fitch D.H."/>
            <person name="Piano F."/>
        </authorList>
    </citation>
    <scope>NUCLEOTIDE SEQUENCE [LARGE SCALE GENOMIC DNA]</scope>
    <source>
        <strain evidence="7">PF1309</strain>
    </source>
</reference>
<protein>
    <recommendedName>
        <fullName evidence="6">G-protein coupled receptors family 1 profile domain-containing protein</fullName>
    </recommendedName>
</protein>
<name>A0A2A2J1C8_9BILA</name>
<comment type="caution">
    <text evidence="7">The sequence shown here is derived from an EMBL/GenBank/DDBJ whole genome shotgun (WGS) entry which is preliminary data.</text>
</comment>
<dbReference type="EMBL" id="LIAE01010753">
    <property type="protein sequence ID" value="PAV55750.1"/>
    <property type="molecule type" value="Genomic_DNA"/>
</dbReference>
<feature type="transmembrane region" description="Helical" evidence="5">
    <location>
        <begin position="108"/>
        <end position="127"/>
    </location>
</feature>
<dbReference type="InterPro" id="IPR000276">
    <property type="entry name" value="GPCR_Rhodpsn"/>
</dbReference>
<dbReference type="GO" id="GO:0016020">
    <property type="term" value="C:membrane"/>
    <property type="evidence" value="ECO:0007669"/>
    <property type="project" value="UniProtKB-SubCell"/>
</dbReference>
<evidence type="ECO:0000256" key="1">
    <source>
        <dbReference type="ARBA" id="ARBA00004370"/>
    </source>
</evidence>
<feature type="transmembrane region" description="Helical" evidence="5">
    <location>
        <begin position="158"/>
        <end position="178"/>
    </location>
</feature>
<organism evidence="7 8">
    <name type="scientific">Diploscapter pachys</name>
    <dbReference type="NCBI Taxonomy" id="2018661"/>
    <lineage>
        <taxon>Eukaryota</taxon>
        <taxon>Metazoa</taxon>
        <taxon>Ecdysozoa</taxon>
        <taxon>Nematoda</taxon>
        <taxon>Chromadorea</taxon>
        <taxon>Rhabditida</taxon>
        <taxon>Rhabditina</taxon>
        <taxon>Rhabditomorpha</taxon>
        <taxon>Rhabditoidea</taxon>
        <taxon>Rhabditidae</taxon>
        <taxon>Diploscapter</taxon>
    </lineage>
</organism>
<dbReference type="PANTHER" id="PTHR46641">
    <property type="entry name" value="FMRFAMIDE RECEPTOR-RELATED"/>
    <property type="match status" value="1"/>
</dbReference>
<dbReference type="Gene3D" id="1.20.1070.10">
    <property type="entry name" value="Rhodopsin 7-helix transmembrane proteins"/>
    <property type="match status" value="1"/>
</dbReference>
<dbReference type="PANTHER" id="PTHR46641:SF9">
    <property type="entry name" value="G-PROTEIN COUPLED RECEPTORS FAMILY 1 PROFILE DOMAIN-CONTAINING PROTEIN"/>
    <property type="match status" value="1"/>
</dbReference>
<gene>
    <name evidence="7" type="ORF">WR25_03810</name>
</gene>
<evidence type="ECO:0000313" key="8">
    <source>
        <dbReference type="Proteomes" id="UP000218231"/>
    </source>
</evidence>
<dbReference type="OrthoDB" id="5788232at2759"/>
<dbReference type="CDD" id="cd14978">
    <property type="entry name" value="7tmA_FMRFamide_R-like"/>
    <property type="match status" value="1"/>
</dbReference>
<dbReference type="AlphaFoldDB" id="A0A2A2J1C8"/>
<feature type="transmembrane region" description="Helical" evidence="5">
    <location>
        <begin position="36"/>
        <end position="54"/>
    </location>
</feature>
<keyword evidence="2 5" id="KW-0812">Transmembrane</keyword>
<evidence type="ECO:0000256" key="2">
    <source>
        <dbReference type="ARBA" id="ARBA00022692"/>
    </source>
</evidence>
<feature type="transmembrane region" description="Helical" evidence="5">
    <location>
        <begin position="66"/>
        <end position="88"/>
    </location>
</feature>
<feature type="transmembrane region" description="Helical" evidence="5">
    <location>
        <begin position="217"/>
        <end position="239"/>
    </location>
</feature>
<evidence type="ECO:0000313" key="7">
    <source>
        <dbReference type="EMBL" id="PAV55750.1"/>
    </source>
</evidence>
<dbReference type="InterPro" id="IPR052954">
    <property type="entry name" value="GPCR-Ligand_Int"/>
</dbReference>
<dbReference type="PROSITE" id="PS00237">
    <property type="entry name" value="G_PROTEIN_RECEP_F1_1"/>
    <property type="match status" value="1"/>
</dbReference>
<proteinExistence type="predicted"/>
<keyword evidence="3 5" id="KW-1133">Transmembrane helix</keyword>
<feature type="domain" description="G-protein coupled receptors family 1 profile" evidence="6">
    <location>
        <begin position="49"/>
        <end position="292"/>
    </location>
</feature>
<dbReference type="Proteomes" id="UP000218231">
    <property type="component" value="Unassembled WGS sequence"/>
</dbReference>
<keyword evidence="8" id="KW-1185">Reference proteome</keyword>
<dbReference type="STRING" id="2018661.A0A2A2J1C8"/>
<evidence type="ECO:0000256" key="3">
    <source>
        <dbReference type="ARBA" id="ARBA00022989"/>
    </source>
</evidence>
<sequence length="292" mass="33146">MSDRPPSPEEGPPIVKQALLGNCSVPARSIAMLFDGPLSTVVILLGVLGNAYCLKVLFSRSINTSMLVSLTGLAIWDMVLLLASFFHYSMWSSLYYVGLTDYPWNPHLIALNGLVECGHITATWMLIEVTAERFFAVARPFHFSTIHRKQRRKSYAKLIAGYIRLPLVMTLVACIITLPCSFEYGIEPCIYNSERRFQRHKTPLLNNIYYRVLYKTIFLSVAKTFGPFIIITLLTVSTVKSMRKSMNSRASILMQQGKDHLFKADRDKTKSLQVTKFIILKNISSILLIIIW</sequence>
<comment type="subcellular location">
    <subcellularLocation>
        <location evidence="1">Membrane</location>
    </subcellularLocation>
</comment>
<evidence type="ECO:0000256" key="5">
    <source>
        <dbReference type="SAM" id="Phobius"/>
    </source>
</evidence>
<evidence type="ECO:0000256" key="4">
    <source>
        <dbReference type="ARBA" id="ARBA00023136"/>
    </source>
</evidence>
<dbReference type="PROSITE" id="PS50262">
    <property type="entry name" value="G_PROTEIN_RECEP_F1_2"/>
    <property type="match status" value="1"/>
</dbReference>
<dbReference type="InterPro" id="IPR017452">
    <property type="entry name" value="GPCR_Rhodpsn_7TM"/>
</dbReference>
<keyword evidence="4 5" id="KW-0472">Membrane</keyword>
<evidence type="ECO:0000259" key="6">
    <source>
        <dbReference type="PROSITE" id="PS50262"/>
    </source>
</evidence>
<dbReference type="SUPFAM" id="SSF81321">
    <property type="entry name" value="Family A G protein-coupled receptor-like"/>
    <property type="match status" value="1"/>
</dbReference>
<accession>A0A2A2J1C8</accession>